<keyword evidence="1" id="KW-0175">Coiled coil</keyword>
<dbReference type="Gene3D" id="1.25.40.180">
    <property type="match status" value="1"/>
</dbReference>
<accession>E9HAX5</accession>
<gene>
    <name evidence="3" type="ORF">DAPPUDRAFT_5482</name>
</gene>
<keyword evidence="4" id="KW-1185">Reference proteome</keyword>
<dbReference type="PANTHER" id="PTHR23253">
    <property type="entry name" value="EUKARYOTIC TRANSLATION INITIATION FACTOR 4 GAMMA"/>
    <property type="match status" value="1"/>
</dbReference>
<protein>
    <recommendedName>
        <fullName evidence="2">MIF4G domain-containing protein</fullName>
    </recommendedName>
</protein>
<dbReference type="STRING" id="6669.E9HAX5"/>
<dbReference type="AlphaFoldDB" id="E9HAX5"/>
<feature type="non-terminal residue" evidence="3">
    <location>
        <position position="1"/>
    </location>
</feature>
<dbReference type="OrthoDB" id="6379360at2759"/>
<dbReference type="EMBL" id="GL732613">
    <property type="protein sequence ID" value="EFX71144.1"/>
    <property type="molecule type" value="Genomic_DNA"/>
</dbReference>
<feature type="coiled-coil region" evidence="1">
    <location>
        <begin position="107"/>
        <end position="134"/>
    </location>
</feature>
<dbReference type="GO" id="GO:0016281">
    <property type="term" value="C:eukaryotic translation initiation factor 4F complex"/>
    <property type="evidence" value="ECO:0000318"/>
    <property type="project" value="GO_Central"/>
</dbReference>
<evidence type="ECO:0000259" key="2">
    <source>
        <dbReference type="SMART" id="SM00543"/>
    </source>
</evidence>
<reference evidence="3 4" key="1">
    <citation type="journal article" date="2011" name="Science">
        <title>The ecoresponsive genome of Daphnia pulex.</title>
        <authorList>
            <person name="Colbourne J.K."/>
            <person name="Pfrender M.E."/>
            <person name="Gilbert D."/>
            <person name="Thomas W.K."/>
            <person name="Tucker A."/>
            <person name="Oakley T.H."/>
            <person name="Tokishita S."/>
            <person name="Aerts A."/>
            <person name="Arnold G.J."/>
            <person name="Basu M.K."/>
            <person name="Bauer D.J."/>
            <person name="Caceres C.E."/>
            <person name="Carmel L."/>
            <person name="Casola C."/>
            <person name="Choi J.H."/>
            <person name="Detter J.C."/>
            <person name="Dong Q."/>
            <person name="Dusheyko S."/>
            <person name="Eads B.D."/>
            <person name="Frohlich T."/>
            <person name="Geiler-Samerotte K.A."/>
            <person name="Gerlach D."/>
            <person name="Hatcher P."/>
            <person name="Jogdeo S."/>
            <person name="Krijgsveld J."/>
            <person name="Kriventseva E.V."/>
            <person name="Kultz D."/>
            <person name="Laforsch C."/>
            <person name="Lindquist E."/>
            <person name="Lopez J."/>
            <person name="Manak J.R."/>
            <person name="Muller J."/>
            <person name="Pangilinan J."/>
            <person name="Patwardhan R.P."/>
            <person name="Pitluck S."/>
            <person name="Pritham E.J."/>
            <person name="Rechtsteiner A."/>
            <person name="Rho M."/>
            <person name="Rogozin I.B."/>
            <person name="Sakarya O."/>
            <person name="Salamov A."/>
            <person name="Schaack S."/>
            <person name="Shapiro H."/>
            <person name="Shiga Y."/>
            <person name="Skalitzky C."/>
            <person name="Smith Z."/>
            <person name="Souvorov A."/>
            <person name="Sung W."/>
            <person name="Tang Z."/>
            <person name="Tsuchiya D."/>
            <person name="Tu H."/>
            <person name="Vos H."/>
            <person name="Wang M."/>
            <person name="Wolf Y.I."/>
            <person name="Yamagata H."/>
            <person name="Yamada T."/>
            <person name="Ye Y."/>
            <person name="Shaw J.R."/>
            <person name="Andrews J."/>
            <person name="Crease T.J."/>
            <person name="Tang H."/>
            <person name="Lucas S.M."/>
            <person name="Robertson H.M."/>
            <person name="Bork P."/>
            <person name="Koonin E.V."/>
            <person name="Zdobnov E.M."/>
            <person name="Grigoriev I.V."/>
            <person name="Lynch M."/>
            <person name="Boore J.L."/>
        </authorList>
    </citation>
    <scope>NUCLEOTIDE SEQUENCE [LARGE SCALE GENOMIC DNA]</scope>
</reference>
<organism evidence="3 4">
    <name type="scientific">Daphnia pulex</name>
    <name type="common">Water flea</name>
    <dbReference type="NCBI Taxonomy" id="6669"/>
    <lineage>
        <taxon>Eukaryota</taxon>
        <taxon>Metazoa</taxon>
        <taxon>Ecdysozoa</taxon>
        <taxon>Arthropoda</taxon>
        <taxon>Crustacea</taxon>
        <taxon>Branchiopoda</taxon>
        <taxon>Diplostraca</taxon>
        <taxon>Cladocera</taxon>
        <taxon>Anomopoda</taxon>
        <taxon>Daphniidae</taxon>
        <taxon>Daphnia</taxon>
    </lineage>
</organism>
<dbReference type="OMA" id="RELHECN"/>
<dbReference type="Proteomes" id="UP000000305">
    <property type="component" value="Unassembled WGS sequence"/>
</dbReference>
<dbReference type="GO" id="GO:0003729">
    <property type="term" value="F:mRNA binding"/>
    <property type="evidence" value="ECO:0000318"/>
    <property type="project" value="GO_Central"/>
</dbReference>
<dbReference type="PhylomeDB" id="E9HAX5"/>
<name>E9HAX5_DAPPU</name>
<dbReference type="PANTHER" id="PTHR23253:SF78">
    <property type="entry name" value="EUKARYOTIC TRANSLATION INITIATION FACTOR 4G1, ISOFORM B-RELATED"/>
    <property type="match status" value="1"/>
</dbReference>
<dbReference type="InParanoid" id="E9HAX5"/>
<dbReference type="KEGG" id="dpx:DAPPUDRAFT_5482"/>
<proteinExistence type="predicted"/>
<evidence type="ECO:0000313" key="4">
    <source>
        <dbReference type="Proteomes" id="UP000000305"/>
    </source>
</evidence>
<dbReference type="eggNOG" id="KOG0401">
    <property type="taxonomic scope" value="Eukaryota"/>
</dbReference>
<feature type="non-terminal residue" evidence="3">
    <location>
        <position position="249"/>
    </location>
</feature>
<dbReference type="InterPro" id="IPR016024">
    <property type="entry name" value="ARM-type_fold"/>
</dbReference>
<sequence>TDVLLNTVRGILNKMTPASHERFLAKILALEINNEEKLSGVIKLFFEKALDEPMYAATYAQMCQALATKQVVCSTDPTESVSFRKLLLSRCQKVFQKDSDSLVDVEKKREEVQKADSKEKKKLLETELNALVDKNRRTALGNIKFIGELYKVGNISENVMHSCIQRLIQAPDEEATESLCRLLTTAGKNLDSQKNSGIMNSYFQALETIIKQNKISNRIRFMVQDLCDLRKRNWLPRNEPSNTNKVENI</sequence>
<dbReference type="SMART" id="SM00543">
    <property type="entry name" value="MIF4G"/>
    <property type="match status" value="1"/>
</dbReference>
<dbReference type="FunFam" id="1.25.40.180:FF:000068">
    <property type="entry name" value="Eukaryotic translation initiation factor 4 gamma 1-like Protein"/>
    <property type="match status" value="1"/>
</dbReference>
<dbReference type="InterPro" id="IPR003890">
    <property type="entry name" value="MIF4G-like_typ-3"/>
</dbReference>
<feature type="domain" description="MIF4G" evidence="2">
    <location>
        <begin position="5"/>
        <end position="233"/>
    </location>
</feature>
<dbReference type="GO" id="GO:0003743">
    <property type="term" value="F:translation initiation factor activity"/>
    <property type="evidence" value="ECO:0000318"/>
    <property type="project" value="GO_Central"/>
</dbReference>
<dbReference type="GO" id="GO:0006413">
    <property type="term" value="P:translational initiation"/>
    <property type="evidence" value="ECO:0000318"/>
    <property type="project" value="GO_Central"/>
</dbReference>
<dbReference type="HOGENOM" id="CLU_030857_0_0_1"/>
<dbReference type="Pfam" id="PF02854">
    <property type="entry name" value="MIF4G"/>
    <property type="match status" value="1"/>
</dbReference>
<dbReference type="SUPFAM" id="SSF48371">
    <property type="entry name" value="ARM repeat"/>
    <property type="match status" value="1"/>
</dbReference>
<evidence type="ECO:0000313" key="3">
    <source>
        <dbReference type="EMBL" id="EFX71144.1"/>
    </source>
</evidence>
<evidence type="ECO:0000256" key="1">
    <source>
        <dbReference type="SAM" id="Coils"/>
    </source>
</evidence>